<evidence type="ECO:0000256" key="3">
    <source>
        <dbReference type="ARBA" id="ARBA00022676"/>
    </source>
</evidence>
<dbReference type="EMBL" id="JASDAP010000025">
    <property type="protein sequence ID" value="KAK1880608.1"/>
    <property type="molecule type" value="Genomic_DNA"/>
</dbReference>
<organism evidence="12 13">
    <name type="scientific">Dissostichus eleginoides</name>
    <name type="common">Patagonian toothfish</name>
    <name type="synonym">Dissostichus amissus</name>
    <dbReference type="NCBI Taxonomy" id="100907"/>
    <lineage>
        <taxon>Eukaryota</taxon>
        <taxon>Metazoa</taxon>
        <taxon>Chordata</taxon>
        <taxon>Craniata</taxon>
        <taxon>Vertebrata</taxon>
        <taxon>Euteleostomi</taxon>
        <taxon>Actinopterygii</taxon>
        <taxon>Neopterygii</taxon>
        <taxon>Teleostei</taxon>
        <taxon>Neoteleostei</taxon>
        <taxon>Acanthomorphata</taxon>
        <taxon>Eupercaria</taxon>
        <taxon>Perciformes</taxon>
        <taxon>Notothenioidei</taxon>
        <taxon>Nototheniidae</taxon>
        <taxon>Dissostichus</taxon>
    </lineage>
</organism>
<dbReference type="InterPro" id="IPR001675">
    <property type="entry name" value="Glyco_trans_29"/>
</dbReference>
<keyword evidence="13" id="KW-1185">Reference proteome</keyword>
<evidence type="ECO:0000256" key="5">
    <source>
        <dbReference type="ARBA" id="ARBA00022692"/>
    </source>
</evidence>
<comment type="subcellular location">
    <subcellularLocation>
        <location evidence="1">Golgi apparatus membrane</location>
        <topology evidence="1">Single-pass type II membrane protein</topology>
    </subcellularLocation>
</comment>
<sequence>MKRHHEKSSIPLMITVLCLGSLLITALWIIVDNGHLVPSGPPSPKKIPPWPSELCKGCRECYSKTWKKQEDNYRNFSSQLRSQCQGFDRAIITQANTPVGSNIVYSAESKRTLMVTPGIFSTFIKENPFPQKKWDTCAVVGNSGILTNSSCGEMIDSAQFVIRCNLPSLGKGYEKHVGTKTDIVTANPTILVRKYGSLNGPRRPFVESLHIYGKSLLLLPAFAFGFCTPLCLKAAYSISDIESPIRPTYFNPDYLRRLSNFWRSRGLHRGLPSTGLVMVNIALEHCANVHVYGFWPFSIHPFELNAVKNHYFDDKTGKWGMHSMPAEFNQLLQLHSQGVLRLHLGNCRPGKIEFPGPETDETGPLKNWDISWWTEG</sequence>
<dbReference type="PANTHER" id="PTHR11987">
    <property type="entry name" value="ALPHA-2,8-SIALYLTRANSFERASE"/>
    <property type="match status" value="1"/>
</dbReference>
<evidence type="ECO:0000256" key="11">
    <source>
        <dbReference type="SAM" id="Phobius"/>
    </source>
</evidence>
<evidence type="ECO:0000256" key="6">
    <source>
        <dbReference type="ARBA" id="ARBA00022968"/>
    </source>
</evidence>
<dbReference type="GO" id="GO:0006491">
    <property type="term" value="P:N-glycan processing"/>
    <property type="evidence" value="ECO:0007669"/>
    <property type="project" value="TreeGrafter"/>
</dbReference>
<accession>A0AAD9ETA2</accession>
<gene>
    <name evidence="12" type="ORF">KUDE01_026132</name>
</gene>
<keyword evidence="10" id="KW-0325">Glycoprotein</keyword>
<evidence type="ECO:0000313" key="13">
    <source>
        <dbReference type="Proteomes" id="UP001228049"/>
    </source>
</evidence>
<protein>
    <submittedName>
        <fullName evidence="12">Alpha-28-sialyltransferase 8F</fullName>
    </submittedName>
</protein>
<evidence type="ECO:0000256" key="9">
    <source>
        <dbReference type="ARBA" id="ARBA00023136"/>
    </source>
</evidence>
<evidence type="ECO:0000256" key="1">
    <source>
        <dbReference type="ARBA" id="ARBA00004323"/>
    </source>
</evidence>
<dbReference type="Gene3D" id="3.90.1480.20">
    <property type="entry name" value="Glycosyl transferase family 29"/>
    <property type="match status" value="1"/>
</dbReference>
<dbReference type="Pfam" id="PF00777">
    <property type="entry name" value="Glyco_transf_29"/>
    <property type="match status" value="1"/>
</dbReference>
<dbReference type="GO" id="GO:0009311">
    <property type="term" value="P:oligosaccharide metabolic process"/>
    <property type="evidence" value="ECO:0007669"/>
    <property type="project" value="TreeGrafter"/>
</dbReference>
<name>A0AAD9ETA2_DISEL</name>
<dbReference type="Proteomes" id="UP001228049">
    <property type="component" value="Unassembled WGS sequence"/>
</dbReference>
<dbReference type="InterPro" id="IPR038578">
    <property type="entry name" value="GT29-like_sf"/>
</dbReference>
<feature type="transmembrane region" description="Helical" evidence="11">
    <location>
        <begin position="12"/>
        <end position="31"/>
    </location>
</feature>
<keyword evidence="4" id="KW-0808">Transferase</keyword>
<dbReference type="InterPro" id="IPR050943">
    <property type="entry name" value="Glycosyltr_29_Sialyltrsf"/>
</dbReference>
<keyword evidence="6" id="KW-0735">Signal-anchor</keyword>
<dbReference type="AlphaFoldDB" id="A0AAD9ETA2"/>
<proteinExistence type="inferred from homology"/>
<evidence type="ECO:0000313" key="12">
    <source>
        <dbReference type="EMBL" id="KAK1880608.1"/>
    </source>
</evidence>
<evidence type="ECO:0000256" key="10">
    <source>
        <dbReference type="ARBA" id="ARBA00023180"/>
    </source>
</evidence>
<keyword evidence="7 11" id="KW-1133">Transmembrane helix</keyword>
<evidence type="ECO:0000256" key="7">
    <source>
        <dbReference type="ARBA" id="ARBA00022989"/>
    </source>
</evidence>
<keyword evidence="5 11" id="KW-0812">Transmembrane</keyword>
<evidence type="ECO:0000256" key="8">
    <source>
        <dbReference type="ARBA" id="ARBA00023034"/>
    </source>
</evidence>
<dbReference type="GO" id="GO:0000139">
    <property type="term" value="C:Golgi membrane"/>
    <property type="evidence" value="ECO:0007669"/>
    <property type="project" value="UniProtKB-SubCell"/>
</dbReference>
<comment type="caution">
    <text evidence="12">The sequence shown here is derived from an EMBL/GenBank/DDBJ whole genome shotgun (WGS) entry which is preliminary data.</text>
</comment>
<reference evidence="12" key="1">
    <citation type="submission" date="2023-04" db="EMBL/GenBank/DDBJ databases">
        <title>Chromosome-level genome of Chaenocephalus aceratus.</title>
        <authorList>
            <person name="Park H."/>
        </authorList>
    </citation>
    <scope>NUCLEOTIDE SEQUENCE</scope>
    <source>
        <strain evidence="12">DE</strain>
        <tissue evidence="12">Muscle</tissue>
    </source>
</reference>
<keyword evidence="8" id="KW-0333">Golgi apparatus</keyword>
<evidence type="ECO:0000256" key="2">
    <source>
        <dbReference type="ARBA" id="ARBA00006003"/>
    </source>
</evidence>
<evidence type="ECO:0000256" key="4">
    <source>
        <dbReference type="ARBA" id="ARBA00022679"/>
    </source>
</evidence>
<comment type="similarity">
    <text evidence="2">Belongs to the glycosyltransferase 29 family.</text>
</comment>
<keyword evidence="3" id="KW-0328">Glycosyltransferase</keyword>
<dbReference type="GO" id="GO:0003828">
    <property type="term" value="F:alpha-N-acetylneuraminate alpha-2,8-sialyltransferase activity"/>
    <property type="evidence" value="ECO:0007669"/>
    <property type="project" value="TreeGrafter"/>
</dbReference>
<keyword evidence="9 11" id="KW-0472">Membrane</keyword>
<dbReference type="PANTHER" id="PTHR11987:SF50">
    <property type="entry name" value="ALPHA-2,8-SIALYLTRANSFERASE 8F"/>
    <property type="match status" value="1"/>
</dbReference>